<evidence type="ECO:0000313" key="4">
    <source>
        <dbReference type="EMBL" id="MBF8179694.1"/>
    </source>
</evidence>
<proteinExistence type="predicted"/>
<sequence length="131" mass="14711">MSSNAVLEREVESAIAEVAAEWPSAISIDRKKRLVELEWNGKHALVSHKVLRQSCRCSVCESTRRVLDDVIPVAADIELLKMEVLGSIGIQLFFSDGHDRGIYPWAYLRRIVDGPVETGFTAALMKGWRDE</sequence>
<evidence type="ECO:0000256" key="1">
    <source>
        <dbReference type="ARBA" id="ARBA00022723"/>
    </source>
</evidence>
<evidence type="ECO:0000259" key="3">
    <source>
        <dbReference type="Pfam" id="PF06155"/>
    </source>
</evidence>
<evidence type="ECO:0000256" key="2">
    <source>
        <dbReference type="ARBA" id="ARBA00023004"/>
    </source>
</evidence>
<dbReference type="InterPro" id="IPR010376">
    <property type="entry name" value="GBBH-like_N"/>
</dbReference>
<feature type="domain" description="Gamma-butyrobetaine hydroxylase-like N-terminal" evidence="3">
    <location>
        <begin position="27"/>
        <end position="109"/>
    </location>
</feature>
<dbReference type="Pfam" id="PF06155">
    <property type="entry name" value="GBBH-like_N"/>
    <property type="match status" value="1"/>
</dbReference>
<dbReference type="EMBL" id="JADOEL010000025">
    <property type="protein sequence ID" value="MBF8179694.1"/>
    <property type="molecule type" value="Genomic_DNA"/>
</dbReference>
<evidence type="ECO:0000313" key="5">
    <source>
        <dbReference type="Proteomes" id="UP000657372"/>
    </source>
</evidence>
<dbReference type="InterPro" id="IPR038492">
    <property type="entry name" value="GBBH-like_N_sf"/>
</dbReference>
<name>A0ABS0EXX4_9BURK</name>
<keyword evidence="5" id="KW-1185">Reference proteome</keyword>
<dbReference type="Proteomes" id="UP000657372">
    <property type="component" value="Unassembled WGS sequence"/>
</dbReference>
<dbReference type="RefSeq" id="WP_195876666.1">
    <property type="nucleotide sequence ID" value="NZ_JADOEL010000025.1"/>
</dbReference>
<keyword evidence="2" id="KW-0408">Iron</keyword>
<gene>
    <name evidence="4" type="ORF">IXC47_18595</name>
</gene>
<dbReference type="PANTHER" id="PTHR35303:SF8">
    <property type="entry name" value="GAMMA-BUTYROBETAINE HYDROXYLASE-LIKE N-TERMINAL DOMAIN-CONTAINING PROTEIN"/>
    <property type="match status" value="1"/>
</dbReference>
<accession>A0ABS0EXX4</accession>
<dbReference type="Gene3D" id="3.30.2020.30">
    <property type="match status" value="1"/>
</dbReference>
<dbReference type="PANTHER" id="PTHR35303">
    <property type="entry name" value="OS02G0197800 PROTEIN"/>
    <property type="match status" value="1"/>
</dbReference>
<keyword evidence="1" id="KW-0479">Metal-binding</keyword>
<organism evidence="4 5">
    <name type="scientific">Herminiimonas contaminans</name>
    <dbReference type="NCBI Taxonomy" id="1111140"/>
    <lineage>
        <taxon>Bacteria</taxon>
        <taxon>Pseudomonadati</taxon>
        <taxon>Pseudomonadota</taxon>
        <taxon>Betaproteobacteria</taxon>
        <taxon>Burkholderiales</taxon>
        <taxon>Oxalobacteraceae</taxon>
        <taxon>Herminiimonas</taxon>
    </lineage>
</organism>
<protein>
    <submittedName>
        <fullName evidence="4">DUF971 domain-containing protein</fullName>
    </submittedName>
</protein>
<comment type="caution">
    <text evidence="4">The sequence shown here is derived from an EMBL/GenBank/DDBJ whole genome shotgun (WGS) entry which is preliminary data.</text>
</comment>
<reference evidence="4 5" key="1">
    <citation type="submission" date="2020-11" db="EMBL/GenBank/DDBJ databases">
        <title>WGS of Herminiimonas contaminans strain Marseille-Q4544 isolated from planarians Schmidtea mediterranea.</title>
        <authorList>
            <person name="Kangale L."/>
        </authorList>
    </citation>
    <scope>NUCLEOTIDE SEQUENCE [LARGE SCALE GENOMIC DNA]</scope>
    <source>
        <strain evidence="4 5">Marseille-Q4544</strain>
    </source>
</reference>